<evidence type="ECO:0000313" key="1">
    <source>
        <dbReference type="EMBL" id="RZF34349.1"/>
    </source>
</evidence>
<proteinExistence type="predicted"/>
<dbReference type="SMR" id="A0A482WLF2"/>
<keyword evidence="2" id="KW-1185">Reference proteome</keyword>
<organism evidence="1 2">
    <name type="scientific">Laodelphax striatellus</name>
    <name type="common">Small brown planthopper</name>
    <name type="synonym">Delphax striatella</name>
    <dbReference type="NCBI Taxonomy" id="195883"/>
    <lineage>
        <taxon>Eukaryota</taxon>
        <taxon>Metazoa</taxon>
        <taxon>Ecdysozoa</taxon>
        <taxon>Arthropoda</taxon>
        <taxon>Hexapoda</taxon>
        <taxon>Insecta</taxon>
        <taxon>Pterygota</taxon>
        <taxon>Neoptera</taxon>
        <taxon>Paraneoptera</taxon>
        <taxon>Hemiptera</taxon>
        <taxon>Auchenorrhyncha</taxon>
        <taxon>Fulgoroidea</taxon>
        <taxon>Delphacidae</taxon>
        <taxon>Criomorphinae</taxon>
        <taxon>Laodelphax</taxon>
    </lineage>
</organism>
<dbReference type="InParanoid" id="A0A482WLF2"/>
<reference evidence="1 2" key="1">
    <citation type="journal article" date="2017" name="Gigascience">
        <title>Genome sequence of the small brown planthopper, Laodelphax striatellus.</title>
        <authorList>
            <person name="Zhu J."/>
            <person name="Jiang F."/>
            <person name="Wang X."/>
            <person name="Yang P."/>
            <person name="Bao Y."/>
            <person name="Zhao W."/>
            <person name="Wang W."/>
            <person name="Lu H."/>
            <person name="Wang Q."/>
            <person name="Cui N."/>
            <person name="Li J."/>
            <person name="Chen X."/>
            <person name="Luo L."/>
            <person name="Yu J."/>
            <person name="Kang L."/>
            <person name="Cui F."/>
        </authorList>
    </citation>
    <scope>NUCLEOTIDE SEQUENCE [LARGE SCALE GENOMIC DNA]</scope>
    <source>
        <strain evidence="1">Lst14</strain>
    </source>
</reference>
<comment type="caution">
    <text evidence="1">The sequence shown here is derived from an EMBL/GenBank/DDBJ whole genome shotgun (WGS) entry which is preliminary data.</text>
</comment>
<dbReference type="EMBL" id="QKKF02031779">
    <property type="protein sequence ID" value="RZF34349.1"/>
    <property type="molecule type" value="Genomic_DNA"/>
</dbReference>
<dbReference type="Proteomes" id="UP000291343">
    <property type="component" value="Unassembled WGS sequence"/>
</dbReference>
<gene>
    <name evidence="1" type="ORF">LSTR_LSTR008888</name>
</gene>
<accession>A0A482WLF2</accession>
<sequence>MVGFKRENTHVSCTPAEAAVTLLLHAADNTPQPGEARCRDAPSEGHERLQLMLTPLCHYAPIFHTTSKWETKFPTRTPAG</sequence>
<evidence type="ECO:0000313" key="2">
    <source>
        <dbReference type="Proteomes" id="UP000291343"/>
    </source>
</evidence>
<dbReference type="AlphaFoldDB" id="A0A482WLF2"/>
<name>A0A482WLF2_LAOST</name>
<protein>
    <submittedName>
        <fullName evidence="1">Uncharacterized protein</fullName>
    </submittedName>
</protein>